<proteinExistence type="predicted"/>
<dbReference type="AlphaFoldDB" id="A0A923J046"/>
<keyword evidence="2" id="KW-1185">Reference proteome</keyword>
<protein>
    <submittedName>
        <fullName evidence="1">Uncharacterized protein</fullName>
    </submittedName>
</protein>
<accession>A0A923J046</accession>
<evidence type="ECO:0000313" key="1">
    <source>
        <dbReference type="EMBL" id="MBC2397677.1"/>
    </source>
</evidence>
<dbReference type="SUPFAM" id="SSF89360">
    <property type="entry name" value="HesB-like domain"/>
    <property type="match status" value="1"/>
</dbReference>
<organism evidence="1 2">
    <name type="scientific">Clostridium tetanomorphum</name>
    <dbReference type="NCBI Taxonomy" id="1553"/>
    <lineage>
        <taxon>Bacteria</taxon>
        <taxon>Bacillati</taxon>
        <taxon>Bacillota</taxon>
        <taxon>Clostridia</taxon>
        <taxon>Eubacteriales</taxon>
        <taxon>Clostridiaceae</taxon>
        <taxon>Clostridium</taxon>
    </lineage>
</organism>
<dbReference type="Proteomes" id="UP000563151">
    <property type="component" value="Unassembled WGS sequence"/>
</dbReference>
<reference evidence="1 2" key="1">
    <citation type="submission" date="2020-04" db="EMBL/GenBank/DDBJ databases">
        <title>Genomic insights into acetone-butanol-ethanol (ABE) fermentation by sequencing solventogenic clostridia strains.</title>
        <authorList>
            <person name="Brown S."/>
        </authorList>
    </citation>
    <scope>NUCLEOTIDE SEQUENCE [LARGE SCALE GENOMIC DNA]</scope>
    <source>
        <strain evidence="1 2">DJ011</strain>
    </source>
</reference>
<dbReference type="InterPro" id="IPR035903">
    <property type="entry name" value="HesB-like_dom_sf"/>
</dbReference>
<comment type="caution">
    <text evidence="1">The sequence shown here is derived from an EMBL/GenBank/DDBJ whole genome shotgun (WGS) entry which is preliminary data.</text>
</comment>
<dbReference type="RefSeq" id="WP_035148222.1">
    <property type="nucleotide sequence ID" value="NZ_JAAZWO010000007.1"/>
</dbReference>
<dbReference type="EMBL" id="JAAZWO010000007">
    <property type="protein sequence ID" value="MBC2397677.1"/>
    <property type="molecule type" value="Genomic_DNA"/>
</dbReference>
<sequence length="122" mass="14033">MNKKIKIKISEKAYDEIIKMLNIHNEYDCIRFAYSPGCCKSPRVSILLDNMDTTKLIDKIDEINIIYDEELINNINEIQLIYKNNGFFIKALPKNNNSPCSHNNSNCSLCSKKCGNCHKNNS</sequence>
<dbReference type="Gene3D" id="2.60.300.12">
    <property type="entry name" value="HesB-like domain"/>
    <property type="match status" value="1"/>
</dbReference>
<gene>
    <name evidence="1" type="ORF">HGG79_07805</name>
</gene>
<evidence type="ECO:0000313" key="2">
    <source>
        <dbReference type="Proteomes" id="UP000563151"/>
    </source>
</evidence>
<name>A0A923J046_CLOTT</name>